<sequence>MPNNKSNHPPPQLVDYLTTHDPHEVFRGSQYAPSFDQAQAMAQSLQAWDDAWARMSTQKGEGAQGMVTRDHEARHGLEVAVCAAETGPQRPTVIADDARIVNLSGQENAKNLLRSGITATSSRWVSYHRHGL</sequence>
<name>A0A5M8PF82_9LECA</name>
<comment type="caution">
    <text evidence="1">The sequence shown here is derived from an EMBL/GenBank/DDBJ whole genome shotgun (WGS) entry which is preliminary data.</text>
</comment>
<evidence type="ECO:0000313" key="2">
    <source>
        <dbReference type="Proteomes" id="UP000324767"/>
    </source>
</evidence>
<protein>
    <submittedName>
        <fullName evidence="1">Uncharacterized protein</fullName>
    </submittedName>
</protein>
<accession>A0A5M8PF82</accession>
<dbReference type="AlphaFoldDB" id="A0A5M8PF82"/>
<dbReference type="EMBL" id="VXIT01000016">
    <property type="protein sequence ID" value="KAA6407763.1"/>
    <property type="molecule type" value="Genomic_DNA"/>
</dbReference>
<reference evidence="1 2" key="1">
    <citation type="submission" date="2019-09" db="EMBL/GenBank/DDBJ databases">
        <title>The hologenome of the rock-dwelling lichen Lasallia pustulata.</title>
        <authorList>
            <person name="Greshake Tzovaras B."/>
            <person name="Segers F."/>
            <person name="Bicker A."/>
            <person name="Dal Grande F."/>
            <person name="Otte J."/>
            <person name="Hankeln T."/>
            <person name="Schmitt I."/>
            <person name="Ebersberger I."/>
        </authorList>
    </citation>
    <scope>NUCLEOTIDE SEQUENCE [LARGE SCALE GENOMIC DNA]</scope>
    <source>
        <strain evidence="1">A1-1</strain>
    </source>
</reference>
<dbReference type="Proteomes" id="UP000324767">
    <property type="component" value="Unassembled WGS sequence"/>
</dbReference>
<gene>
    <name evidence="1" type="ORF">FRX48_08601</name>
</gene>
<organism evidence="1 2">
    <name type="scientific">Lasallia pustulata</name>
    <dbReference type="NCBI Taxonomy" id="136370"/>
    <lineage>
        <taxon>Eukaryota</taxon>
        <taxon>Fungi</taxon>
        <taxon>Dikarya</taxon>
        <taxon>Ascomycota</taxon>
        <taxon>Pezizomycotina</taxon>
        <taxon>Lecanoromycetes</taxon>
        <taxon>OSLEUM clade</taxon>
        <taxon>Umbilicariomycetidae</taxon>
        <taxon>Umbilicariales</taxon>
        <taxon>Umbilicariaceae</taxon>
        <taxon>Lasallia</taxon>
    </lineage>
</organism>
<proteinExistence type="predicted"/>
<evidence type="ECO:0000313" key="1">
    <source>
        <dbReference type="EMBL" id="KAA6407763.1"/>
    </source>
</evidence>